<dbReference type="Gene3D" id="3.90.1720.10">
    <property type="entry name" value="endopeptidase domain like (from Nostoc punctiforme)"/>
    <property type="match status" value="1"/>
</dbReference>
<evidence type="ECO:0000313" key="7">
    <source>
        <dbReference type="Proteomes" id="UP000694701"/>
    </source>
</evidence>
<reference evidence="6" key="1">
    <citation type="submission" date="2025-08" db="UniProtKB">
        <authorList>
            <consortium name="Ensembl"/>
        </authorList>
    </citation>
    <scope>IDENTIFICATION</scope>
</reference>
<evidence type="ECO:0000256" key="4">
    <source>
        <dbReference type="ARBA" id="ARBA00023098"/>
    </source>
</evidence>
<proteinExistence type="inferred from homology"/>
<keyword evidence="4" id="KW-0443">Lipid metabolism</keyword>
<accession>A0A8C2BQU1</accession>
<dbReference type="GO" id="GO:0004623">
    <property type="term" value="F:phospholipase A2 activity"/>
    <property type="evidence" value="ECO:0007669"/>
    <property type="project" value="TreeGrafter"/>
</dbReference>
<dbReference type="GO" id="GO:0005737">
    <property type="term" value="C:cytoplasm"/>
    <property type="evidence" value="ECO:0007669"/>
    <property type="project" value="TreeGrafter"/>
</dbReference>
<dbReference type="GO" id="GO:0016410">
    <property type="term" value="F:N-acyltransferase activity"/>
    <property type="evidence" value="ECO:0007669"/>
    <property type="project" value="TreeGrafter"/>
</dbReference>
<evidence type="ECO:0000256" key="3">
    <source>
        <dbReference type="ARBA" id="ARBA00022801"/>
    </source>
</evidence>
<evidence type="ECO:0000256" key="1">
    <source>
        <dbReference type="ARBA" id="ARBA00007824"/>
    </source>
</evidence>
<dbReference type="GO" id="GO:0070292">
    <property type="term" value="P:N-acylphosphatidylethanolamine metabolic process"/>
    <property type="evidence" value="ECO:0007669"/>
    <property type="project" value="TreeGrafter"/>
</dbReference>
<evidence type="ECO:0000256" key="2">
    <source>
        <dbReference type="ARBA" id="ARBA00022679"/>
    </source>
</evidence>
<keyword evidence="2" id="KW-0808">Transferase</keyword>
<comment type="similarity">
    <text evidence="1">Belongs to the H-rev107 family.</text>
</comment>
<dbReference type="Proteomes" id="UP000694701">
    <property type="component" value="Unplaced"/>
</dbReference>
<organism evidence="6 7">
    <name type="scientific">Cyprinus carpio</name>
    <name type="common">Common carp</name>
    <dbReference type="NCBI Taxonomy" id="7962"/>
    <lineage>
        <taxon>Eukaryota</taxon>
        <taxon>Metazoa</taxon>
        <taxon>Chordata</taxon>
        <taxon>Craniata</taxon>
        <taxon>Vertebrata</taxon>
        <taxon>Euteleostomi</taxon>
        <taxon>Actinopterygii</taxon>
        <taxon>Neopterygii</taxon>
        <taxon>Teleostei</taxon>
        <taxon>Ostariophysi</taxon>
        <taxon>Cypriniformes</taxon>
        <taxon>Cyprinidae</taxon>
        <taxon>Cyprininae</taxon>
        <taxon>Cyprinus</taxon>
    </lineage>
</organism>
<protein>
    <recommendedName>
        <fullName evidence="5">LRAT domain-containing protein</fullName>
    </recommendedName>
</protein>
<dbReference type="InterPro" id="IPR051496">
    <property type="entry name" value="H-rev107_PLA/AT"/>
</dbReference>
<name>A0A8C2BQU1_CYPCA</name>
<feature type="domain" description="LRAT" evidence="5">
    <location>
        <begin position="13"/>
        <end position="127"/>
    </location>
</feature>
<dbReference type="AlphaFoldDB" id="A0A8C2BQU1"/>
<dbReference type="Pfam" id="PF04970">
    <property type="entry name" value="LRAT"/>
    <property type="match status" value="1"/>
</dbReference>
<evidence type="ECO:0000259" key="5">
    <source>
        <dbReference type="PROSITE" id="PS51934"/>
    </source>
</evidence>
<dbReference type="PANTHER" id="PTHR13943">
    <property type="entry name" value="HRAS-LIKE SUPPRESSOR - RELATED"/>
    <property type="match status" value="1"/>
</dbReference>
<sequence>INQFSSPPIPGDLIEIFRGLYQHWAIYVGDGNVIHVVLPSENTDAGGSRVKSVLRNKAIVKKEKLQDVVSSDKYRINNVLDEKYQPLPDILQKAENLVGETLPYDLLTRNCEHFVTQLRYGTPQSQQVQLSGAKSCGFCCCMLLHFLHFTF</sequence>
<dbReference type="PANTHER" id="PTHR13943:SF31">
    <property type="entry name" value="PHOSPHOLIPASE A AND ACYLTRANSFERASE 3"/>
    <property type="match status" value="1"/>
</dbReference>
<dbReference type="PROSITE" id="PS51934">
    <property type="entry name" value="LRAT"/>
    <property type="match status" value="1"/>
</dbReference>
<keyword evidence="3" id="KW-0378">Hydrolase</keyword>
<dbReference type="Ensembl" id="ENSCCRT00020000062.1">
    <property type="protein sequence ID" value="ENSCCRP00020000044.1"/>
    <property type="gene ID" value="ENSCCRG00020000043.1"/>
</dbReference>
<dbReference type="InterPro" id="IPR007053">
    <property type="entry name" value="LRAT_dom"/>
</dbReference>
<dbReference type="GO" id="GO:0008970">
    <property type="term" value="F:phospholipase A1 activity"/>
    <property type="evidence" value="ECO:0007669"/>
    <property type="project" value="TreeGrafter"/>
</dbReference>
<evidence type="ECO:0000313" key="6">
    <source>
        <dbReference type="Ensembl" id="ENSCCRP00020000044.1"/>
    </source>
</evidence>